<dbReference type="PIRSF" id="PIRSF004803">
    <property type="entry name" value="RnjA"/>
    <property type="match status" value="1"/>
</dbReference>
<comment type="subunit">
    <text evidence="10">Homodimer, may be a subunit of the RNA degradosome.</text>
</comment>
<evidence type="ECO:0000313" key="16">
    <source>
        <dbReference type="EMBL" id="OFV70726.1"/>
    </source>
</evidence>
<keyword evidence="10" id="KW-0698">rRNA processing</keyword>
<dbReference type="Gene3D" id="3.40.50.10710">
    <property type="entry name" value="Metallo-hydrolase/oxidoreductase"/>
    <property type="match status" value="1"/>
</dbReference>
<evidence type="ECO:0000256" key="3">
    <source>
        <dbReference type="ARBA" id="ARBA00022722"/>
    </source>
</evidence>
<comment type="caution">
    <text evidence="16">The sequence shown here is derived from an EMBL/GenBank/DDBJ whole genome shotgun (WGS) entry which is preliminary data.</text>
</comment>
<dbReference type="HAMAP" id="MF_01491">
    <property type="entry name" value="RNase_J_bact"/>
    <property type="match status" value="1"/>
</dbReference>
<evidence type="ECO:0000256" key="6">
    <source>
        <dbReference type="ARBA" id="ARBA00022801"/>
    </source>
</evidence>
<dbReference type="PANTHER" id="PTHR43694:SF1">
    <property type="entry name" value="RIBONUCLEASE J"/>
    <property type="match status" value="1"/>
</dbReference>
<gene>
    <name evidence="16" type="primary">rnjA</name>
    <name evidence="10" type="synonym">rnj</name>
    <name evidence="16" type="ORF">ACWI_17460</name>
</gene>
<dbReference type="SMART" id="SM00849">
    <property type="entry name" value="Lactamase_B"/>
    <property type="match status" value="1"/>
</dbReference>
<accession>A0A1F2PJ26</accession>
<keyword evidence="13" id="KW-0106">Calcium</keyword>
<dbReference type="NCBIfam" id="TIGR00649">
    <property type="entry name" value="MG423"/>
    <property type="match status" value="1"/>
</dbReference>
<evidence type="ECO:0000256" key="11">
    <source>
        <dbReference type="PIRSR" id="PIRSR004803-1"/>
    </source>
</evidence>
<evidence type="ECO:0000256" key="10">
    <source>
        <dbReference type="HAMAP-Rule" id="MF_01491"/>
    </source>
</evidence>
<feature type="binding site" evidence="13">
    <location>
        <position position="167"/>
    </location>
    <ligand>
        <name>Zn(2+)</name>
        <dbReference type="ChEBI" id="CHEBI:29105"/>
        <label>1</label>
        <note>catalytic</note>
    </ligand>
</feature>
<feature type="binding site" evidence="13">
    <location>
        <position position="76"/>
    </location>
    <ligand>
        <name>Zn(2+)</name>
        <dbReference type="ChEBI" id="CHEBI:29105"/>
        <label>1</label>
        <note>catalytic</note>
    </ligand>
</feature>
<evidence type="ECO:0000259" key="15">
    <source>
        <dbReference type="SMART" id="SM00849"/>
    </source>
</evidence>
<dbReference type="Pfam" id="PF07521">
    <property type="entry name" value="RMMBL"/>
    <property type="match status" value="1"/>
</dbReference>
<comment type="cofactor">
    <cofactor evidence="13">
        <name>Ca(2+)</name>
        <dbReference type="ChEBI" id="CHEBI:29108"/>
    </cofactor>
    <text evidence="13">Binds 1 Ca(2+) cation per subunit. Seen in 1 crystal structure, it is not clear if it is physiologically important.</text>
</comment>
<dbReference type="PANTHER" id="PTHR43694">
    <property type="entry name" value="RIBONUCLEASE J"/>
    <property type="match status" value="1"/>
</dbReference>
<feature type="binding site" evidence="12">
    <location>
        <begin position="258"/>
        <end position="260"/>
    </location>
    <ligand>
        <name>substrate</name>
    </ligand>
</feature>
<dbReference type="InterPro" id="IPR042173">
    <property type="entry name" value="RNase_J_2"/>
</dbReference>
<keyword evidence="7 13" id="KW-0862">Zinc</keyword>
<organism evidence="16 17">
    <name type="scientific">Acetobacterium wieringae</name>
    <dbReference type="NCBI Taxonomy" id="52694"/>
    <lineage>
        <taxon>Bacteria</taxon>
        <taxon>Bacillati</taxon>
        <taxon>Bacillota</taxon>
        <taxon>Clostridia</taxon>
        <taxon>Eubacteriales</taxon>
        <taxon>Eubacteriaceae</taxon>
        <taxon>Acetobacterium</taxon>
    </lineage>
</organism>
<evidence type="ECO:0000256" key="12">
    <source>
        <dbReference type="PIRSR" id="PIRSR004803-2"/>
    </source>
</evidence>
<evidence type="ECO:0000256" key="1">
    <source>
        <dbReference type="ARBA" id="ARBA00004496"/>
    </source>
</evidence>
<dbReference type="GO" id="GO:0004534">
    <property type="term" value="F:5'-3' RNA exonuclease activity"/>
    <property type="evidence" value="ECO:0007669"/>
    <property type="project" value="UniProtKB-UniRule"/>
</dbReference>
<evidence type="ECO:0000256" key="5">
    <source>
        <dbReference type="ARBA" id="ARBA00022759"/>
    </source>
</evidence>
<feature type="binding site" evidence="10 12">
    <location>
        <begin position="390"/>
        <end position="394"/>
    </location>
    <ligand>
        <name>substrate</name>
    </ligand>
</feature>
<feature type="active site" description="Proton donor" evidence="11">
    <location>
        <position position="221"/>
    </location>
</feature>
<name>A0A1F2PJ26_9FIRM</name>
<keyword evidence="3 10" id="KW-0540">Nuclease</keyword>
<keyword evidence="2 10" id="KW-0963">Cytoplasm</keyword>
<dbReference type="Gene3D" id="3.60.15.10">
    <property type="entry name" value="Ribonuclease Z/Hydroxyacylglutathione hydrolase-like"/>
    <property type="match status" value="1"/>
</dbReference>
<feature type="binding site" evidence="13">
    <location>
        <position position="469"/>
    </location>
    <ligand>
        <name>Ca(2+)</name>
        <dbReference type="ChEBI" id="CHEBI:29108"/>
    </ligand>
</feature>
<dbReference type="Pfam" id="PF17770">
    <property type="entry name" value="RNase_J_C"/>
    <property type="match status" value="1"/>
</dbReference>
<feature type="binding site" evidence="13">
    <location>
        <position position="104"/>
    </location>
    <ligand>
        <name>Zn(2+)</name>
        <dbReference type="ChEBI" id="CHEBI:29105"/>
        <label>1</label>
        <note>catalytic</note>
    </ligand>
</feature>
<proteinExistence type="inferred from homology"/>
<feature type="domain" description="Metallo-beta-lactamase" evidence="15">
    <location>
        <begin position="46"/>
        <end position="241"/>
    </location>
</feature>
<comment type="function">
    <text evidence="10">An RNase that has 5'-3' exonuclease and possibly endonuclease activity. Involved in maturation of rRNA and in some organisms also mRNA maturation and/or decay.</text>
</comment>
<feature type="binding site" evidence="13">
    <location>
        <position position="416"/>
    </location>
    <ligand>
        <name>Zn(2+)</name>
        <dbReference type="ChEBI" id="CHEBI:29105"/>
        <label>1</label>
        <note>catalytic</note>
    </ligand>
</feature>
<dbReference type="InterPro" id="IPR041636">
    <property type="entry name" value="RNase_J_C"/>
</dbReference>
<dbReference type="PROSITE" id="PS01292">
    <property type="entry name" value="UPF0036"/>
    <property type="match status" value="1"/>
</dbReference>
<feature type="binding site" evidence="13">
    <location>
        <position position="189"/>
    </location>
    <ligand>
        <name>Zn(2+)</name>
        <dbReference type="ChEBI" id="CHEBI:29105"/>
        <label>1</label>
        <note>catalytic</note>
    </ligand>
</feature>
<dbReference type="EMBL" id="LKEU01000028">
    <property type="protein sequence ID" value="OFV70726.1"/>
    <property type="molecule type" value="Genomic_DNA"/>
</dbReference>
<feature type="binding site" evidence="13">
    <location>
        <position position="103"/>
    </location>
    <ligand>
        <name>Zn(2+)</name>
        <dbReference type="ChEBI" id="CHEBI:29105"/>
        <label>1</label>
        <note>catalytic</note>
    </ligand>
</feature>
<dbReference type="InterPro" id="IPR004613">
    <property type="entry name" value="RNase_J"/>
</dbReference>
<dbReference type="AlphaFoldDB" id="A0A1F2PJ26"/>
<evidence type="ECO:0000256" key="4">
    <source>
        <dbReference type="ARBA" id="ARBA00022723"/>
    </source>
</evidence>
<dbReference type="InterPro" id="IPR001587">
    <property type="entry name" value="RNase_J_CS"/>
</dbReference>
<dbReference type="Gene3D" id="3.10.20.580">
    <property type="match status" value="1"/>
</dbReference>
<dbReference type="CDD" id="cd07714">
    <property type="entry name" value="RNaseJ_MBL-fold"/>
    <property type="match status" value="1"/>
</dbReference>
<dbReference type="GO" id="GO:0003723">
    <property type="term" value="F:RNA binding"/>
    <property type="evidence" value="ECO:0007669"/>
    <property type="project" value="UniProtKB-UniRule"/>
</dbReference>
<keyword evidence="4 13" id="KW-0479">Metal-binding</keyword>
<evidence type="ECO:0000256" key="8">
    <source>
        <dbReference type="ARBA" id="ARBA00022839"/>
    </source>
</evidence>
<dbReference type="Pfam" id="PF00753">
    <property type="entry name" value="Lactamase_B"/>
    <property type="match status" value="1"/>
</dbReference>
<dbReference type="InterPro" id="IPR011108">
    <property type="entry name" value="RMMBL"/>
</dbReference>
<evidence type="ECO:0000256" key="13">
    <source>
        <dbReference type="PIRSR" id="PIRSR004803-3"/>
    </source>
</evidence>
<reference evidence="16 17" key="1">
    <citation type="submission" date="2015-09" db="EMBL/GenBank/DDBJ databases">
        <title>Genome sequence of Acetobacterium wieringae DSM 1911.</title>
        <authorList>
            <person name="Poehlein A."/>
            <person name="Bengelsdorf F.R."/>
            <person name="Schiel-Bengelsdorf B."/>
            <person name="Duerre P."/>
            <person name="Daniel R."/>
        </authorList>
    </citation>
    <scope>NUCLEOTIDE SEQUENCE [LARGE SCALE GENOMIC DNA]</scope>
    <source>
        <strain evidence="16 17">DSM 1911</strain>
    </source>
</reference>
<feature type="binding site" evidence="13">
    <location>
        <position position="99"/>
    </location>
    <ligand>
        <name>Zn(2+)</name>
        <dbReference type="ChEBI" id="CHEBI:29105"/>
        <label>1</label>
        <note>catalytic</note>
    </ligand>
</feature>
<dbReference type="GO" id="GO:0005737">
    <property type="term" value="C:cytoplasm"/>
    <property type="evidence" value="ECO:0007669"/>
    <property type="project" value="UniProtKB-SubCell"/>
</dbReference>
<evidence type="ECO:0000256" key="7">
    <source>
        <dbReference type="ARBA" id="ARBA00022833"/>
    </source>
</evidence>
<evidence type="ECO:0000313" key="17">
    <source>
        <dbReference type="Proteomes" id="UP000176244"/>
    </source>
</evidence>
<dbReference type="STRING" id="52694.ACWI_17460"/>
<feature type="compositionally biased region" description="Polar residues" evidence="14">
    <location>
        <begin position="1"/>
        <end position="12"/>
    </location>
</feature>
<feature type="binding site" evidence="13">
    <location>
        <position position="101"/>
    </location>
    <ligand>
        <name>Zn(2+)</name>
        <dbReference type="ChEBI" id="CHEBI:29105"/>
        <label>1</label>
        <note>catalytic</note>
    </ligand>
</feature>
<dbReference type="InterPro" id="IPR055132">
    <property type="entry name" value="RNase_J_b_CASP"/>
</dbReference>
<keyword evidence="5 10" id="KW-0255">Endonuclease</keyword>
<feature type="active site" description="Proton acceptor" evidence="11">
    <location>
        <position position="394"/>
    </location>
</feature>
<comment type="subcellular location">
    <subcellularLocation>
        <location evidence="1 10">Cytoplasm</location>
    </subcellularLocation>
</comment>
<comment type="cofactor">
    <cofactor evidence="13">
        <name>Zn(2+)</name>
        <dbReference type="ChEBI" id="CHEBI:29105"/>
    </cofactor>
    <text evidence="13">Binds 2 Zn(2+) ions per subunit. It is not clear if Zn(2+) or Mg(2+) is physiologically important.</text>
</comment>
<dbReference type="Pfam" id="PF22505">
    <property type="entry name" value="RNase_J_b_CASP"/>
    <property type="match status" value="1"/>
</dbReference>
<keyword evidence="9 10" id="KW-0694">RNA-binding</keyword>
<dbReference type="GO" id="GO:0004521">
    <property type="term" value="F:RNA endonuclease activity"/>
    <property type="evidence" value="ECO:0007669"/>
    <property type="project" value="UniProtKB-UniRule"/>
</dbReference>
<keyword evidence="6 10" id="KW-0378">Hydrolase</keyword>
<dbReference type="InterPro" id="IPR001279">
    <property type="entry name" value="Metallo-B-lactamas"/>
</dbReference>
<evidence type="ECO:0000256" key="2">
    <source>
        <dbReference type="ARBA" id="ARBA00022490"/>
    </source>
</evidence>
<keyword evidence="8 10" id="KW-0269">Exonuclease</keyword>
<dbReference type="GO" id="GO:0006364">
    <property type="term" value="P:rRNA processing"/>
    <property type="evidence" value="ECO:0007669"/>
    <property type="project" value="UniProtKB-UniRule"/>
</dbReference>
<dbReference type="EC" id="3.1.-.-" evidence="10"/>
<feature type="binding site" evidence="13">
    <location>
        <position position="74"/>
    </location>
    <ligand>
        <name>Zn(2+)</name>
        <dbReference type="ChEBI" id="CHEBI:29105"/>
        <label>1</label>
        <note>catalytic</note>
    </ligand>
</feature>
<evidence type="ECO:0000256" key="9">
    <source>
        <dbReference type="ARBA" id="ARBA00022884"/>
    </source>
</evidence>
<sequence length="579" mass="64572">MTENKNLITTGAQRLEGRSRSRRKPQAQKNKDKLRLIPLGGLGEIGKNLNVFEYKDDIILVDCGLKFPDDDMFGIDIVLPDFNYLIENQEKIKGVVITHGHEDHIGGLVYLLKKINIPIYATKFTVGLIDKKLKEHGLLTKTTRIIVKPKDRIDIGEFNVEFIRVNHSIADAVGLCIKCAAATVVHTGDFKIDYHPIGGEIIDLQRFAKIGSQGVDLLMSDSTNVEGAGFTPSESTVGPTLYNLFRGAKGRIIVTTFASNVHRLQQVIDAAVEYNRKVIICGRSMENVTEVAMDLGYMKIPPNVLVQLKDIKNYKDKELVIITTGSQGEPMAALGRMALGEHRHLTIKKEDMVIISASPVPGNEKMVSEVINKLVELGSDVVYGRFAEIHVSGHARQEELKLMITLVKPKHFLPVHGESRMLMQHAELAQNVGMNKERTFIAENGNILEIDKRSVQVVGKTQAEPILVDGLGVGDIGNIVLNDRKRLSEDGLFIVVCTMHKGKAVSGPDIISRGFVYVRESEELINNAREEVKKALISCEEKGIIDWNSIKNVIRESLFKYLYEKTQRKPMILPILMEV</sequence>
<dbReference type="InterPro" id="IPR036866">
    <property type="entry name" value="RibonucZ/Hydroxyglut_hydro"/>
</dbReference>
<feature type="region of interest" description="Disordered" evidence="14">
    <location>
        <begin position="1"/>
        <end position="30"/>
    </location>
</feature>
<evidence type="ECO:0000256" key="14">
    <source>
        <dbReference type="SAM" id="MobiDB-lite"/>
    </source>
</evidence>
<comment type="similarity">
    <text evidence="10">Belongs to the metallo-beta-lactamase superfamily. RNA-metabolizing metallo-beta-lactamase-like family. Bacterial RNase J subfamily.</text>
</comment>
<dbReference type="SUPFAM" id="SSF56281">
    <property type="entry name" value="Metallo-hydrolase/oxidoreductase"/>
    <property type="match status" value="1"/>
</dbReference>
<dbReference type="FunFam" id="3.10.20.580:FF:000001">
    <property type="entry name" value="Ribonuclease J"/>
    <property type="match status" value="1"/>
</dbReference>
<dbReference type="GO" id="GO:0008270">
    <property type="term" value="F:zinc ion binding"/>
    <property type="evidence" value="ECO:0007669"/>
    <property type="project" value="InterPro"/>
</dbReference>
<dbReference type="Proteomes" id="UP000176244">
    <property type="component" value="Unassembled WGS sequence"/>
</dbReference>
<protein>
    <recommendedName>
        <fullName evidence="10">Ribonuclease J</fullName>
        <shortName evidence="10">RNase J</shortName>
        <ecNumber evidence="10">3.1.-.-</ecNumber>
    </recommendedName>
</protein>
<dbReference type="InterPro" id="IPR030854">
    <property type="entry name" value="RNase_J_bac"/>
</dbReference>